<name>A0A1V1NY66_9BACT</name>
<dbReference type="PANTHER" id="PTHR47197">
    <property type="entry name" value="PROTEIN NIRF"/>
    <property type="match status" value="1"/>
</dbReference>
<reference evidence="2" key="1">
    <citation type="submission" date="2012-11" db="EMBL/GenBank/DDBJ databases">
        <authorList>
            <person name="Lucero-Rivera Y.E."/>
            <person name="Tovar-Ramirez D."/>
        </authorList>
    </citation>
    <scope>NUCLEOTIDE SEQUENCE [LARGE SCALE GENOMIC DNA]</scope>
    <source>
        <strain evidence="2">Araruama</strain>
    </source>
</reference>
<protein>
    <submittedName>
        <fullName evidence="1">Uncharacterized protein</fullName>
    </submittedName>
</protein>
<proteinExistence type="predicted"/>
<comment type="caution">
    <text evidence="1">The sequence shown here is derived from an EMBL/GenBank/DDBJ whole genome shotgun (WGS) entry which is preliminary data.</text>
</comment>
<organism evidence="1 2">
    <name type="scientific">Candidatus Magnetoglobus multicellularis str. Araruama</name>
    <dbReference type="NCBI Taxonomy" id="890399"/>
    <lineage>
        <taxon>Bacteria</taxon>
        <taxon>Pseudomonadati</taxon>
        <taxon>Thermodesulfobacteriota</taxon>
        <taxon>Desulfobacteria</taxon>
        <taxon>Desulfobacterales</taxon>
        <taxon>Desulfobacteraceae</taxon>
        <taxon>Candidatus Magnetoglobus</taxon>
    </lineage>
</organism>
<dbReference type="InterPro" id="IPR015943">
    <property type="entry name" value="WD40/YVTN_repeat-like_dom_sf"/>
</dbReference>
<evidence type="ECO:0000313" key="2">
    <source>
        <dbReference type="Proteomes" id="UP000189670"/>
    </source>
</evidence>
<dbReference type="Proteomes" id="UP000189670">
    <property type="component" value="Unassembled WGS sequence"/>
</dbReference>
<sequence length="389" mass="43260">MIDFSKPSPFISLDDQINVPGFRDIGPIAINYAQDELYVIDNYQSFYVVDTQTNTIDSTPITVSQYPNRIFVSKDGQTIFVCAKYAVTMINAERKFIEGTIALEGIDPYGVTFANNKLYVAEENNDTVYVIDPITQSIRNTISVNDYSYYLIASPDESTLYVSHCVNEGLISVIDTATDTVKTTISLNGNGKCPQGMTIVDSTLFVANSGDGTISRINMMSNLEIICQSSLLSGDQRPEYLVSSTNGKQLYVVHPDDERIMIVDIPSTCPTIKKDLDHSVFSDEREQSIFILDTDICENQPLTFTVSTDKPELFSMKPTISTSGEMHYQPNIKNSGKAQVNISITDPAGYCSASESFYITIIATGYKLSLKKKEEVQFKLMMVMKTSQH</sequence>
<dbReference type="SUPFAM" id="SSF75011">
    <property type="entry name" value="3-carboxy-cis,cis-mucoante lactonizing enzyme"/>
    <property type="match status" value="1"/>
</dbReference>
<gene>
    <name evidence="1" type="ORF">OMM_05103</name>
</gene>
<accession>A0A1V1NY66</accession>
<evidence type="ECO:0000313" key="1">
    <source>
        <dbReference type="EMBL" id="ETR67498.1"/>
    </source>
</evidence>
<dbReference type="InterPro" id="IPR051200">
    <property type="entry name" value="Host-pathogen_enzymatic-act"/>
</dbReference>
<dbReference type="Gene3D" id="2.130.10.10">
    <property type="entry name" value="YVTN repeat-like/Quinoprotein amine dehydrogenase"/>
    <property type="match status" value="2"/>
</dbReference>
<dbReference type="AlphaFoldDB" id="A0A1V1NY66"/>
<dbReference type="PANTHER" id="PTHR47197:SF3">
    <property type="entry name" value="DIHYDRO-HEME D1 DEHYDROGENASE"/>
    <property type="match status" value="1"/>
</dbReference>
<dbReference type="EMBL" id="ATBP01001351">
    <property type="protein sequence ID" value="ETR67498.1"/>
    <property type="molecule type" value="Genomic_DNA"/>
</dbReference>